<accession>A0A318I386</accession>
<dbReference type="STRING" id="1122991.GCA_000613445_01334"/>
<keyword evidence="2" id="KW-1185">Reference proteome</keyword>
<dbReference type="AlphaFoldDB" id="A0A318I386"/>
<dbReference type="Proteomes" id="UP000248314">
    <property type="component" value="Unassembled WGS sequence"/>
</dbReference>
<protein>
    <submittedName>
        <fullName evidence="1">Uncharacterized protein</fullName>
    </submittedName>
</protein>
<dbReference type="Pfam" id="PF20449">
    <property type="entry name" value="DUF6706"/>
    <property type="match status" value="1"/>
</dbReference>
<dbReference type="EMBL" id="QJJX01000005">
    <property type="protein sequence ID" value="PXX23610.1"/>
    <property type="molecule type" value="Genomic_DNA"/>
</dbReference>
<dbReference type="RefSeq" id="WP_025816493.1">
    <property type="nucleotide sequence ID" value="NZ_BAIZ01000025.1"/>
</dbReference>
<organism evidence="1 2">
    <name type="scientific">Hoylesella shahii DSM 15611 = JCM 12083</name>
    <dbReference type="NCBI Taxonomy" id="1122991"/>
    <lineage>
        <taxon>Bacteria</taxon>
        <taxon>Pseudomonadati</taxon>
        <taxon>Bacteroidota</taxon>
        <taxon>Bacteroidia</taxon>
        <taxon>Bacteroidales</taxon>
        <taxon>Prevotellaceae</taxon>
        <taxon>Hoylesella</taxon>
    </lineage>
</organism>
<reference evidence="1 2" key="1">
    <citation type="submission" date="2018-05" db="EMBL/GenBank/DDBJ databases">
        <title>Genomic Encyclopedia of Type Strains, Phase I: the one thousand microbial genomes (KMG-I) project.</title>
        <authorList>
            <person name="Kyrpides N."/>
        </authorList>
    </citation>
    <scope>NUCLEOTIDE SEQUENCE [LARGE SCALE GENOMIC DNA]</scope>
    <source>
        <strain evidence="1 2">DSM 15611</strain>
    </source>
</reference>
<evidence type="ECO:0000313" key="2">
    <source>
        <dbReference type="Proteomes" id="UP000248314"/>
    </source>
</evidence>
<proteinExistence type="predicted"/>
<sequence length="105" mass="12148">MIVKEYISQRFRTFGIQLTDADLLDMCISSDIGMEDELDKCLMKRANVSMADFIPTLLLRATSINESGFSMSWNIQGIKEYYAYLCKKYGLNNVLDTKKPKIRYL</sequence>
<comment type="caution">
    <text evidence="1">The sequence shown here is derived from an EMBL/GenBank/DDBJ whole genome shotgun (WGS) entry which is preliminary data.</text>
</comment>
<evidence type="ECO:0000313" key="1">
    <source>
        <dbReference type="EMBL" id="PXX23610.1"/>
    </source>
</evidence>
<dbReference type="OrthoDB" id="1267162at2"/>
<dbReference type="InterPro" id="IPR046552">
    <property type="entry name" value="DUF6706"/>
</dbReference>
<gene>
    <name evidence="1" type="ORF">EJ73_00599</name>
</gene>
<name>A0A318I386_9BACT</name>